<keyword evidence="1" id="KW-0479">Metal-binding</keyword>
<evidence type="ECO:0000313" key="6">
    <source>
        <dbReference type="Proteomes" id="UP001374584"/>
    </source>
</evidence>
<dbReference type="InterPro" id="IPR050295">
    <property type="entry name" value="Plant_2OG-oxidoreductases"/>
</dbReference>
<dbReference type="PROSITE" id="PS51471">
    <property type="entry name" value="FE2OG_OXY"/>
    <property type="match status" value="1"/>
</dbReference>
<evidence type="ECO:0000313" key="5">
    <source>
        <dbReference type="EMBL" id="KAK7335197.1"/>
    </source>
</evidence>
<sequence length="184" mass="20772">MPHLFPKLPLPFRDTLEVYSQEIKDLALVIIGQMGKALKIEEKEIKELFEDGIQMMRMNYYPPCPQPDKAIGLTPHSDSIGLTILLQLNQVEGLQIRKDGFWVPITTNGIYKSIEHRATVNAEEERVSIATFYSPNEDGVVGPASSLISEETPPRFRSIGVKNYFKGLFSQKLDGKSYVDGMRI</sequence>
<evidence type="ECO:0000256" key="1">
    <source>
        <dbReference type="ARBA" id="ARBA00022723"/>
    </source>
</evidence>
<dbReference type="PANTHER" id="PTHR47991">
    <property type="entry name" value="OXOGLUTARATE/IRON-DEPENDENT DIOXYGENASE"/>
    <property type="match status" value="1"/>
</dbReference>
<reference evidence="5 6" key="1">
    <citation type="submission" date="2024-01" db="EMBL/GenBank/DDBJ databases">
        <title>The genomes of 5 underutilized Papilionoideae crops provide insights into root nodulation and disease resistanc.</title>
        <authorList>
            <person name="Jiang F."/>
        </authorList>
    </citation>
    <scope>NUCLEOTIDE SEQUENCE [LARGE SCALE GENOMIC DNA]</scope>
    <source>
        <strain evidence="5">JINMINGXINNONG_FW02</strain>
        <tissue evidence="5">Leaves</tissue>
    </source>
</reference>
<organism evidence="5 6">
    <name type="scientific">Phaseolus coccineus</name>
    <name type="common">Scarlet runner bean</name>
    <name type="synonym">Phaseolus multiflorus</name>
    <dbReference type="NCBI Taxonomy" id="3886"/>
    <lineage>
        <taxon>Eukaryota</taxon>
        <taxon>Viridiplantae</taxon>
        <taxon>Streptophyta</taxon>
        <taxon>Embryophyta</taxon>
        <taxon>Tracheophyta</taxon>
        <taxon>Spermatophyta</taxon>
        <taxon>Magnoliopsida</taxon>
        <taxon>eudicotyledons</taxon>
        <taxon>Gunneridae</taxon>
        <taxon>Pentapetalae</taxon>
        <taxon>rosids</taxon>
        <taxon>fabids</taxon>
        <taxon>Fabales</taxon>
        <taxon>Fabaceae</taxon>
        <taxon>Papilionoideae</taxon>
        <taxon>50 kb inversion clade</taxon>
        <taxon>NPAAA clade</taxon>
        <taxon>indigoferoid/millettioid clade</taxon>
        <taxon>Phaseoleae</taxon>
        <taxon>Phaseolus</taxon>
    </lineage>
</organism>
<evidence type="ECO:0000259" key="4">
    <source>
        <dbReference type="PROSITE" id="PS51471"/>
    </source>
</evidence>
<keyword evidence="2" id="KW-0847">Vitamin C</keyword>
<dbReference type="GO" id="GO:0031418">
    <property type="term" value="F:L-ascorbic acid binding"/>
    <property type="evidence" value="ECO:0007669"/>
    <property type="project" value="UniProtKB-KW"/>
</dbReference>
<dbReference type="GO" id="GO:0046872">
    <property type="term" value="F:metal ion binding"/>
    <property type="evidence" value="ECO:0007669"/>
    <property type="project" value="UniProtKB-KW"/>
</dbReference>
<dbReference type="AlphaFoldDB" id="A0AAN9LJ07"/>
<proteinExistence type="predicted"/>
<dbReference type="Gene3D" id="2.60.120.330">
    <property type="entry name" value="B-lactam Antibiotic, Isopenicillin N Synthase, Chain"/>
    <property type="match status" value="1"/>
</dbReference>
<dbReference type="Proteomes" id="UP001374584">
    <property type="component" value="Unassembled WGS sequence"/>
</dbReference>
<feature type="domain" description="Fe2OG dioxygenase" evidence="4">
    <location>
        <begin position="52"/>
        <end position="135"/>
    </location>
</feature>
<dbReference type="InterPro" id="IPR027443">
    <property type="entry name" value="IPNS-like_sf"/>
</dbReference>
<name>A0AAN9LJ07_PHACN</name>
<evidence type="ECO:0000256" key="2">
    <source>
        <dbReference type="ARBA" id="ARBA00022896"/>
    </source>
</evidence>
<dbReference type="Pfam" id="PF03171">
    <property type="entry name" value="2OG-FeII_Oxy"/>
    <property type="match status" value="1"/>
</dbReference>
<gene>
    <name evidence="5" type="ORF">VNO80_26973</name>
</gene>
<evidence type="ECO:0000256" key="3">
    <source>
        <dbReference type="ARBA" id="ARBA00023004"/>
    </source>
</evidence>
<dbReference type="InterPro" id="IPR005123">
    <property type="entry name" value="Oxoglu/Fe-dep_dioxygenase_dom"/>
</dbReference>
<dbReference type="InterPro" id="IPR044861">
    <property type="entry name" value="IPNS-like_FE2OG_OXY"/>
</dbReference>
<dbReference type="SUPFAM" id="SSF51197">
    <property type="entry name" value="Clavaminate synthase-like"/>
    <property type="match status" value="1"/>
</dbReference>
<keyword evidence="3" id="KW-0408">Iron</keyword>
<dbReference type="EMBL" id="JAYMYR010000010">
    <property type="protein sequence ID" value="KAK7335197.1"/>
    <property type="molecule type" value="Genomic_DNA"/>
</dbReference>
<protein>
    <recommendedName>
        <fullName evidence="4">Fe2OG dioxygenase domain-containing protein</fullName>
    </recommendedName>
</protein>
<keyword evidence="6" id="KW-1185">Reference proteome</keyword>
<comment type="caution">
    <text evidence="5">The sequence shown here is derived from an EMBL/GenBank/DDBJ whole genome shotgun (WGS) entry which is preliminary data.</text>
</comment>
<accession>A0AAN9LJ07</accession>